<comment type="caution">
    <text evidence="7">The sequence shown here is derived from an EMBL/GenBank/DDBJ whole genome shotgun (WGS) entry which is preliminary data.</text>
</comment>
<dbReference type="SUPFAM" id="SSF47090">
    <property type="entry name" value="PGBD-like"/>
    <property type="match status" value="1"/>
</dbReference>
<dbReference type="PROSITE" id="PS51935">
    <property type="entry name" value="NLPC_P60"/>
    <property type="match status" value="1"/>
</dbReference>
<evidence type="ECO:0000259" key="6">
    <source>
        <dbReference type="PROSITE" id="PS51935"/>
    </source>
</evidence>
<evidence type="ECO:0000256" key="3">
    <source>
        <dbReference type="ARBA" id="ARBA00022801"/>
    </source>
</evidence>
<accession>A0ABU3NUK2</accession>
<evidence type="ECO:0000313" key="7">
    <source>
        <dbReference type="EMBL" id="MDT8900115.1"/>
    </source>
</evidence>
<dbReference type="InterPro" id="IPR000064">
    <property type="entry name" value="NLP_P60_dom"/>
</dbReference>
<keyword evidence="2" id="KW-0645">Protease</keyword>
<evidence type="ECO:0000256" key="5">
    <source>
        <dbReference type="SAM" id="SignalP"/>
    </source>
</evidence>
<dbReference type="InterPro" id="IPR038765">
    <property type="entry name" value="Papain-like_cys_pep_sf"/>
</dbReference>
<dbReference type="SUPFAM" id="SSF54001">
    <property type="entry name" value="Cysteine proteinases"/>
    <property type="match status" value="1"/>
</dbReference>
<dbReference type="Pfam" id="PF00877">
    <property type="entry name" value="NLPC_P60"/>
    <property type="match status" value="1"/>
</dbReference>
<name>A0ABU3NUK2_9FIRM</name>
<comment type="similarity">
    <text evidence="1">Belongs to the peptidase C40 family.</text>
</comment>
<dbReference type="Gene3D" id="1.10.101.10">
    <property type="entry name" value="PGBD-like superfamily/PGBD"/>
    <property type="match status" value="1"/>
</dbReference>
<evidence type="ECO:0000313" key="8">
    <source>
        <dbReference type="Proteomes" id="UP001254848"/>
    </source>
</evidence>
<proteinExistence type="inferred from homology"/>
<evidence type="ECO:0000256" key="2">
    <source>
        <dbReference type="ARBA" id="ARBA00022670"/>
    </source>
</evidence>
<feature type="signal peptide" evidence="5">
    <location>
        <begin position="1"/>
        <end position="29"/>
    </location>
</feature>
<feature type="domain" description="NlpC/P60" evidence="6">
    <location>
        <begin position="103"/>
        <end position="224"/>
    </location>
</feature>
<dbReference type="Gene3D" id="3.90.1720.10">
    <property type="entry name" value="endopeptidase domain like (from Nostoc punctiforme)"/>
    <property type="match status" value="1"/>
</dbReference>
<dbReference type="PANTHER" id="PTHR47053:SF1">
    <property type="entry name" value="MUREIN DD-ENDOPEPTIDASE MEPH-RELATED"/>
    <property type="match status" value="1"/>
</dbReference>
<keyword evidence="3" id="KW-0378">Hydrolase</keyword>
<dbReference type="RefSeq" id="WP_413778673.1">
    <property type="nucleotide sequence ID" value="NZ_JAUOZS010000001.1"/>
</dbReference>
<dbReference type="InterPro" id="IPR002477">
    <property type="entry name" value="Peptidoglycan-bd-like"/>
</dbReference>
<keyword evidence="8" id="KW-1185">Reference proteome</keyword>
<dbReference type="PANTHER" id="PTHR47053">
    <property type="entry name" value="MUREIN DD-ENDOPEPTIDASE MEPH-RELATED"/>
    <property type="match status" value="1"/>
</dbReference>
<protein>
    <submittedName>
        <fullName evidence="7">NlpC/P60 family protein</fullName>
    </submittedName>
</protein>
<dbReference type="InterPro" id="IPR036366">
    <property type="entry name" value="PGBDSf"/>
</dbReference>
<dbReference type="Proteomes" id="UP001254848">
    <property type="component" value="Unassembled WGS sequence"/>
</dbReference>
<evidence type="ECO:0000256" key="1">
    <source>
        <dbReference type="ARBA" id="ARBA00007074"/>
    </source>
</evidence>
<keyword evidence="5" id="KW-0732">Signal</keyword>
<dbReference type="Pfam" id="PF01471">
    <property type="entry name" value="PG_binding_1"/>
    <property type="match status" value="1"/>
</dbReference>
<sequence length="225" mass="24160">MKKSKCFKWTVIGLLGVSLIWGSPAGASAASQLGDSGDEVIIIQERLLNLGYNAGIQDGLFGYQTQAAVEAFQADYGLAVDGIVGEDTWRVLRTTVPQVSRGTAATARIVLTAQRYLGVPYVWGGASPGGFDCSGFTQYVFALNGVSLPRTADMQFGVGIPVRYDQLQPGDLVYFSTYEPGPSHNGIYIGGGRFISATSSRGVVIDRLDSAYWDARYVGARRVIR</sequence>
<evidence type="ECO:0000256" key="4">
    <source>
        <dbReference type="ARBA" id="ARBA00022807"/>
    </source>
</evidence>
<organism evidence="7 8">
    <name type="scientific">Anaeroselena agilis</name>
    <dbReference type="NCBI Taxonomy" id="3063788"/>
    <lineage>
        <taxon>Bacteria</taxon>
        <taxon>Bacillati</taxon>
        <taxon>Bacillota</taxon>
        <taxon>Negativicutes</taxon>
        <taxon>Acetonemataceae</taxon>
        <taxon>Anaeroselena</taxon>
    </lineage>
</organism>
<reference evidence="7 8" key="1">
    <citation type="submission" date="2023-07" db="EMBL/GenBank/DDBJ databases">
        <title>The novel representative of Negativicutes class, Anaeroselena agilis gen. nov. sp. nov.</title>
        <authorList>
            <person name="Prokofeva M.I."/>
            <person name="Elcheninov A.G."/>
            <person name="Klyukina A."/>
            <person name="Kublanov I.V."/>
            <person name="Frolov E.N."/>
            <person name="Podosokorskaya O.A."/>
        </authorList>
    </citation>
    <scope>NUCLEOTIDE SEQUENCE [LARGE SCALE GENOMIC DNA]</scope>
    <source>
        <strain evidence="7 8">4137-cl</strain>
    </source>
</reference>
<dbReference type="InterPro" id="IPR051202">
    <property type="entry name" value="Peptidase_C40"/>
</dbReference>
<gene>
    <name evidence="7" type="ORF">Q4T40_02550</name>
</gene>
<keyword evidence="4" id="KW-0788">Thiol protease</keyword>
<dbReference type="InterPro" id="IPR036365">
    <property type="entry name" value="PGBD-like_sf"/>
</dbReference>
<dbReference type="EMBL" id="JAUOZS010000001">
    <property type="protein sequence ID" value="MDT8900115.1"/>
    <property type="molecule type" value="Genomic_DNA"/>
</dbReference>
<feature type="chain" id="PRO_5045646840" evidence="5">
    <location>
        <begin position="30"/>
        <end position="225"/>
    </location>
</feature>